<dbReference type="SUPFAM" id="SSF48452">
    <property type="entry name" value="TPR-like"/>
    <property type="match status" value="1"/>
</dbReference>
<reference evidence="4 5" key="1">
    <citation type="submission" date="2016-02" db="EMBL/GenBank/DDBJ databases">
        <title>Genome analysis of coral dinoflagellate symbionts highlights evolutionary adaptations to a symbiotic lifestyle.</title>
        <authorList>
            <person name="Aranda M."/>
            <person name="Li Y."/>
            <person name="Liew Y.J."/>
            <person name="Baumgarten S."/>
            <person name="Simakov O."/>
            <person name="Wilson M."/>
            <person name="Piel J."/>
            <person name="Ashoor H."/>
            <person name="Bougouffa S."/>
            <person name="Bajic V.B."/>
            <person name="Ryu T."/>
            <person name="Ravasi T."/>
            <person name="Bayer T."/>
            <person name="Micklem G."/>
            <person name="Kim H."/>
            <person name="Bhak J."/>
            <person name="Lajeunesse T.C."/>
            <person name="Voolstra C.R."/>
        </authorList>
    </citation>
    <scope>NUCLEOTIDE SEQUENCE [LARGE SCALE GENOMIC DNA]</scope>
    <source>
        <strain evidence="4 5">CCMP2467</strain>
    </source>
</reference>
<dbReference type="Proteomes" id="UP000186817">
    <property type="component" value="Unassembled WGS sequence"/>
</dbReference>
<dbReference type="EMBL" id="LSRX01000856">
    <property type="protein sequence ID" value="OLP87533.1"/>
    <property type="molecule type" value="Genomic_DNA"/>
</dbReference>
<gene>
    <name evidence="4" type="primary">nphp3</name>
    <name evidence="4" type="ORF">AK812_SmicGene31234</name>
</gene>
<evidence type="ECO:0000313" key="5">
    <source>
        <dbReference type="Proteomes" id="UP000186817"/>
    </source>
</evidence>
<proteinExistence type="predicted"/>
<organism evidence="4 5">
    <name type="scientific">Symbiodinium microadriaticum</name>
    <name type="common">Dinoflagellate</name>
    <name type="synonym">Zooxanthella microadriatica</name>
    <dbReference type="NCBI Taxonomy" id="2951"/>
    <lineage>
        <taxon>Eukaryota</taxon>
        <taxon>Sar</taxon>
        <taxon>Alveolata</taxon>
        <taxon>Dinophyceae</taxon>
        <taxon>Suessiales</taxon>
        <taxon>Symbiodiniaceae</taxon>
        <taxon>Symbiodinium</taxon>
    </lineage>
</organism>
<dbReference type="Gene3D" id="1.25.40.10">
    <property type="entry name" value="Tetratricopeptide repeat domain"/>
    <property type="match status" value="1"/>
</dbReference>
<dbReference type="InterPro" id="IPR011990">
    <property type="entry name" value="TPR-like_helical_dom_sf"/>
</dbReference>
<evidence type="ECO:0000313" key="4">
    <source>
        <dbReference type="EMBL" id="OLP87533.1"/>
    </source>
</evidence>
<dbReference type="PANTHER" id="PTHR45641:SF19">
    <property type="entry name" value="NEPHROCYSTIN-3"/>
    <property type="match status" value="1"/>
</dbReference>
<keyword evidence="5" id="KW-1185">Reference proteome</keyword>
<evidence type="ECO:0000256" key="1">
    <source>
        <dbReference type="ARBA" id="ARBA00022737"/>
    </source>
</evidence>
<dbReference type="AlphaFoldDB" id="A0A1Q9CX73"/>
<dbReference type="OrthoDB" id="443949at2759"/>
<dbReference type="Pfam" id="PF13374">
    <property type="entry name" value="TPR_10"/>
    <property type="match status" value="2"/>
</dbReference>
<dbReference type="PROSITE" id="PS50005">
    <property type="entry name" value="TPR"/>
    <property type="match status" value="1"/>
</dbReference>
<sequence>MRSIGNVYGCLGDVKAKRDLLERALTIKQREFGAEHAEVAKALVSLGNAYGDLGNVDHQKELLEKALCIQERHFGSDHWELLGLSSLTGLSMVYDRMRDFHRKKAELLEKSVSIMERSFGCCLSARRINDHIPQQTTDEMD</sequence>
<protein>
    <submittedName>
        <fullName evidence="4">Nephrocystin-3</fullName>
    </submittedName>
</protein>
<keyword evidence="1" id="KW-0677">Repeat</keyword>
<keyword evidence="2 3" id="KW-0802">TPR repeat</keyword>
<evidence type="ECO:0000256" key="2">
    <source>
        <dbReference type="ARBA" id="ARBA00022803"/>
    </source>
</evidence>
<accession>A0A1Q9CX73</accession>
<feature type="repeat" description="TPR" evidence="3">
    <location>
        <begin position="40"/>
        <end position="73"/>
    </location>
</feature>
<name>A0A1Q9CX73_SYMMI</name>
<dbReference type="InterPro" id="IPR019734">
    <property type="entry name" value="TPR_rpt"/>
</dbReference>
<comment type="caution">
    <text evidence="4">The sequence shown here is derived from an EMBL/GenBank/DDBJ whole genome shotgun (WGS) entry which is preliminary data.</text>
</comment>
<evidence type="ECO:0000256" key="3">
    <source>
        <dbReference type="PROSITE-ProRule" id="PRU00339"/>
    </source>
</evidence>
<dbReference type="PANTHER" id="PTHR45641">
    <property type="entry name" value="TETRATRICOPEPTIDE REPEAT PROTEIN (AFU_ORTHOLOGUE AFUA_6G03870)"/>
    <property type="match status" value="1"/>
</dbReference>